<feature type="transmembrane region" description="Helical" evidence="1">
    <location>
        <begin position="29"/>
        <end position="52"/>
    </location>
</feature>
<keyword evidence="1" id="KW-0812">Transmembrane</keyword>
<evidence type="ECO:0000256" key="1">
    <source>
        <dbReference type="SAM" id="Phobius"/>
    </source>
</evidence>
<proteinExistence type="predicted"/>
<dbReference type="Proteomes" id="UP001185899">
    <property type="component" value="Unassembled WGS sequence"/>
</dbReference>
<evidence type="ECO:0000259" key="2">
    <source>
        <dbReference type="PROSITE" id="PS50850"/>
    </source>
</evidence>
<feature type="domain" description="Major facilitator superfamily (MFS) profile" evidence="2">
    <location>
        <begin position="1"/>
        <end position="189"/>
    </location>
</feature>
<keyword evidence="1" id="KW-1133">Transmembrane helix</keyword>
<dbReference type="PROSITE" id="PS50850">
    <property type="entry name" value="MFS"/>
    <property type="match status" value="1"/>
</dbReference>
<protein>
    <recommendedName>
        <fullName evidence="2">Major facilitator superfamily (MFS) profile domain-containing protein</fullName>
    </recommendedName>
</protein>
<feature type="transmembrane region" description="Helical" evidence="1">
    <location>
        <begin position="72"/>
        <end position="105"/>
    </location>
</feature>
<organism evidence="3 4">
    <name type="scientific">Rhodococcus cercidiphylli</name>
    <dbReference type="NCBI Taxonomy" id="489916"/>
    <lineage>
        <taxon>Bacteria</taxon>
        <taxon>Bacillati</taxon>
        <taxon>Actinomycetota</taxon>
        <taxon>Actinomycetes</taxon>
        <taxon>Mycobacteriales</taxon>
        <taxon>Nocardiaceae</taxon>
        <taxon>Rhodococcus</taxon>
    </lineage>
</organism>
<evidence type="ECO:0000313" key="3">
    <source>
        <dbReference type="EMBL" id="MDV6231762.1"/>
    </source>
</evidence>
<sequence>MLAAVVLVSALIQALTVLGDPVPESSVGFGGLVAASAAALVVALWITASTALDVVDGNVRGALGRAWRRPRVLVWCVGSTLVAVALAILFPLLPVIVILVVLLVLPAVADGQRHPFRAASATVRQSPGRYAVAAVVTIVAYVLAWVVALVLGFFVTGVVAAFLTWVWFGANAAVLLVYWSWLYRRAVLT</sequence>
<comment type="caution">
    <text evidence="3">The sequence shown here is derived from an EMBL/GenBank/DDBJ whole genome shotgun (WGS) entry which is preliminary data.</text>
</comment>
<evidence type="ECO:0000313" key="4">
    <source>
        <dbReference type="Proteomes" id="UP001185899"/>
    </source>
</evidence>
<feature type="transmembrane region" description="Helical" evidence="1">
    <location>
        <begin position="162"/>
        <end position="181"/>
    </location>
</feature>
<keyword evidence="1" id="KW-0472">Membrane</keyword>
<name>A0ABU4AZU0_9NOCA</name>
<reference evidence="3 4" key="1">
    <citation type="submission" date="2023-10" db="EMBL/GenBank/DDBJ databases">
        <title>Development of a sustainable strategy for remediation of hydrocarbon-contaminated territories based on the waste exchange concept.</title>
        <authorList>
            <person name="Krivoruchko A."/>
        </authorList>
    </citation>
    <scope>NUCLEOTIDE SEQUENCE [LARGE SCALE GENOMIC DNA]</scope>
    <source>
        <strain evidence="3 4">IEGM 1322</strain>
    </source>
</reference>
<keyword evidence="4" id="KW-1185">Reference proteome</keyword>
<accession>A0ABU4AZU0</accession>
<dbReference type="EMBL" id="JAWLKE010000005">
    <property type="protein sequence ID" value="MDV6231762.1"/>
    <property type="molecule type" value="Genomic_DNA"/>
</dbReference>
<gene>
    <name evidence="3" type="ORF">R3P95_14490</name>
</gene>
<dbReference type="RefSeq" id="WP_317548617.1">
    <property type="nucleotide sequence ID" value="NZ_JAWLKE010000005.1"/>
</dbReference>
<feature type="transmembrane region" description="Helical" evidence="1">
    <location>
        <begin position="130"/>
        <end position="155"/>
    </location>
</feature>
<dbReference type="InterPro" id="IPR020846">
    <property type="entry name" value="MFS_dom"/>
</dbReference>